<evidence type="ECO:0000313" key="1">
    <source>
        <dbReference type="EMBL" id="KAF2754268.1"/>
    </source>
</evidence>
<proteinExistence type="predicted"/>
<accession>A0A6A6VUA3</accession>
<dbReference type="EMBL" id="ML996581">
    <property type="protein sequence ID" value="KAF2754268.1"/>
    <property type="molecule type" value="Genomic_DNA"/>
</dbReference>
<evidence type="ECO:0000313" key="2">
    <source>
        <dbReference type="Proteomes" id="UP000799437"/>
    </source>
</evidence>
<protein>
    <submittedName>
        <fullName evidence="1">Uncharacterized protein</fullName>
    </submittedName>
</protein>
<dbReference type="Proteomes" id="UP000799437">
    <property type="component" value="Unassembled WGS sequence"/>
</dbReference>
<name>A0A6A6VUA3_9PEZI</name>
<sequence length="112" mass="12572">MLPHTTSSSQVTLSHADWLRIAICTAPSSSLDATNQQTSMNFTKIHPRWWRVRGYSARCMSMLAARIDGIHIINLLRACANMAFTRALQSFLYTGWSVPILHRAVVVILSTK</sequence>
<dbReference type="RefSeq" id="XP_033596719.1">
    <property type="nucleotide sequence ID" value="XM_033739358.1"/>
</dbReference>
<gene>
    <name evidence="1" type="ORF">EJ05DRAFT_154566</name>
</gene>
<dbReference type="AlphaFoldDB" id="A0A6A6VUA3"/>
<reference evidence="1" key="1">
    <citation type="journal article" date="2020" name="Stud. Mycol.">
        <title>101 Dothideomycetes genomes: a test case for predicting lifestyles and emergence of pathogens.</title>
        <authorList>
            <person name="Haridas S."/>
            <person name="Albert R."/>
            <person name="Binder M."/>
            <person name="Bloem J."/>
            <person name="Labutti K."/>
            <person name="Salamov A."/>
            <person name="Andreopoulos B."/>
            <person name="Baker S."/>
            <person name="Barry K."/>
            <person name="Bills G."/>
            <person name="Bluhm B."/>
            <person name="Cannon C."/>
            <person name="Castanera R."/>
            <person name="Culley D."/>
            <person name="Daum C."/>
            <person name="Ezra D."/>
            <person name="Gonzalez J."/>
            <person name="Henrissat B."/>
            <person name="Kuo A."/>
            <person name="Liang C."/>
            <person name="Lipzen A."/>
            <person name="Lutzoni F."/>
            <person name="Magnuson J."/>
            <person name="Mondo S."/>
            <person name="Nolan M."/>
            <person name="Ohm R."/>
            <person name="Pangilinan J."/>
            <person name="Park H.-J."/>
            <person name="Ramirez L."/>
            <person name="Alfaro M."/>
            <person name="Sun H."/>
            <person name="Tritt A."/>
            <person name="Yoshinaga Y."/>
            <person name="Zwiers L.-H."/>
            <person name="Turgeon B."/>
            <person name="Goodwin S."/>
            <person name="Spatafora J."/>
            <person name="Crous P."/>
            <person name="Grigoriev I."/>
        </authorList>
    </citation>
    <scope>NUCLEOTIDE SEQUENCE</scope>
    <source>
        <strain evidence="1">CBS 121739</strain>
    </source>
</reference>
<organism evidence="1 2">
    <name type="scientific">Pseudovirgaria hyperparasitica</name>
    <dbReference type="NCBI Taxonomy" id="470096"/>
    <lineage>
        <taxon>Eukaryota</taxon>
        <taxon>Fungi</taxon>
        <taxon>Dikarya</taxon>
        <taxon>Ascomycota</taxon>
        <taxon>Pezizomycotina</taxon>
        <taxon>Dothideomycetes</taxon>
        <taxon>Dothideomycetes incertae sedis</taxon>
        <taxon>Acrospermales</taxon>
        <taxon>Acrospermaceae</taxon>
        <taxon>Pseudovirgaria</taxon>
    </lineage>
</organism>
<dbReference type="GeneID" id="54480412"/>
<keyword evidence="2" id="KW-1185">Reference proteome</keyword>